<evidence type="ECO:0000256" key="9">
    <source>
        <dbReference type="ARBA" id="ARBA00023136"/>
    </source>
</evidence>
<feature type="transmembrane region" description="Helical" evidence="12">
    <location>
        <begin position="252"/>
        <end position="270"/>
    </location>
</feature>
<dbReference type="InterPro" id="IPR023214">
    <property type="entry name" value="HAD_sf"/>
</dbReference>
<proteinExistence type="inferred from homology"/>
<evidence type="ECO:0000256" key="12">
    <source>
        <dbReference type="RuleBase" id="RU362081"/>
    </source>
</evidence>
<evidence type="ECO:0000256" key="10">
    <source>
        <dbReference type="ARBA" id="ARBA00038904"/>
    </source>
</evidence>
<evidence type="ECO:0000256" key="6">
    <source>
        <dbReference type="ARBA" id="ARBA00022840"/>
    </source>
</evidence>
<dbReference type="AlphaFoldDB" id="A0A240EBL7"/>
<keyword evidence="15" id="KW-1185">Reference proteome</keyword>
<dbReference type="PROSITE" id="PS01047">
    <property type="entry name" value="HMA_1"/>
    <property type="match status" value="2"/>
</dbReference>
<dbReference type="SUPFAM" id="SSF56784">
    <property type="entry name" value="HAD-like"/>
    <property type="match status" value="1"/>
</dbReference>
<dbReference type="InterPro" id="IPR018303">
    <property type="entry name" value="ATPase_P-typ_P_site"/>
</dbReference>
<keyword evidence="8 12" id="KW-1133">Transmembrane helix</keyword>
<dbReference type="Pfam" id="PF00702">
    <property type="entry name" value="Hydrolase"/>
    <property type="match status" value="1"/>
</dbReference>
<evidence type="ECO:0000256" key="5">
    <source>
        <dbReference type="ARBA" id="ARBA00022741"/>
    </source>
</evidence>
<feature type="transmembrane region" description="Helical" evidence="12">
    <location>
        <begin position="769"/>
        <end position="786"/>
    </location>
</feature>
<dbReference type="CDD" id="cd00371">
    <property type="entry name" value="HMA"/>
    <property type="match status" value="2"/>
</dbReference>
<dbReference type="SUPFAM" id="SSF81665">
    <property type="entry name" value="Calcium ATPase, transmembrane domain M"/>
    <property type="match status" value="1"/>
</dbReference>
<sequence>MSSLPIIQQFTLPITGMTCAACASRIEKVLNRFPDVKANVSFASEKAQIELQGTTTTQQIIDKIKKIGFDVPQQQLELEIDGMSCVACANRIEKVLNKQQGVQANVNFSAERAIIHFHPGLNNIDELIQKISRLGFTALILQDNSREQAKQRKQQEFRHLRNLFLIAALFTAPLMIEMVAMMFGVHGVLPVWLQWLLATPVQFWCGRHFYRNAYNALRGGSANMDVLVVLGTSAAYLYSSVAILTGGLHQHVYFEASAAIITLVLLGKLLEARAKAKTGAAIESLLNLQPQVAHVEVDGQIKDVTVSGMQLGDIFVVRPGESIPVDGVIIEGISEINESMLTGESVPVHKSKNDKVFAATLNHNGALRVRATGLGSDTALAKIIHLVEQAQGSKANIQRLADKISGIFVPVVVSISILTLLATWFFTQSFSTALVSAVAVLVIACPCALGLATPTAIMVGTGQGAKAGILFRNAEALERAQQLSILVVDKTGTLTEGKPSVNHVITSNANTENELLALALGLEQDSEHPLARALVQYAQAKNIQAIAVEHFKAIVGRGLTASVNGQTALLGSPRFLNEEHIQLDQALIEDLEKQGNTVIAVALDGVLQGYIGFMDQLRPDAVSTVAALQDKGIQVVMLTGDSPRVAKVIAEKVRVDHFIAGVLPEDKAAEIQRLKTHGGMIGMVGDGINDAPALTVADIGFAIGAGSDIALDSADVVLMQSQLSGVLNAIDLSKSTLRKVKQNLFFAFIYNTLGIPLAAFGLLNPVVAGTAMALSSVSVLSNSLLLRRWKAKF</sequence>
<dbReference type="SUPFAM" id="SSF55008">
    <property type="entry name" value="HMA, heavy metal-associated domain"/>
    <property type="match status" value="2"/>
</dbReference>
<comment type="similarity">
    <text evidence="2 12">Belongs to the cation transport ATPase (P-type) (TC 3.A.3) family. Type IB subfamily.</text>
</comment>
<dbReference type="InterPro" id="IPR059000">
    <property type="entry name" value="ATPase_P-type_domA"/>
</dbReference>
<evidence type="ECO:0000256" key="7">
    <source>
        <dbReference type="ARBA" id="ARBA00022967"/>
    </source>
</evidence>
<keyword evidence="7" id="KW-1278">Translocase</keyword>
<dbReference type="SFLD" id="SFLDS00003">
    <property type="entry name" value="Haloacid_Dehalogenase"/>
    <property type="match status" value="1"/>
</dbReference>
<dbReference type="InterPro" id="IPR023299">
    <property type="entry name" value="ATPase_P-typ_cyto_dom_N"/>
</dbReference>
<dbReference type="InterPro" id="IPR044492">
    <property type="entry name" value="P_typ_ATPase_HD_dom"/>
</dbReference>
<feature type="transmembrane region" description="Helical" evidence="12">
    <location>
        <begin position="744"/>
        <end position="763"/>
    </location>
</feature>
<dbReference type="Gene3D" id="3.40.50.1000">
    <property type="entry name" value="HAD superfamily/HAD-like"/>
    <property type="match status" value="1"/>
</dbReference>
<dbReference type="CDD" id="cd02094">
    <property type="entry name" value="P-type_ATPase_Cu-like"/>
    <property type="match status" value="1"/>
</dbReference>
<dbReference type="PRINTS" id="PR00119">
    <property type="entry name" value="CATATPASE"/>
</dbReference>
<dbReference type="PRINTS" id="PR00941">
    <property type="entry name" value="CDATPASE"/>
</dbReference>
<dbReference type="PANTHER" id="PTHR43520:SF8">
    <property type="entry name" value="P-TYPE CU(+) TRANSPORTER"/>
    <property type="match status" value="1"/>
</dbReference>
<dbReference type="OrthoDB" id="9814270at2"/>
<feature type="domain" description="HMA" evidence="13">
    <location>
        <begin position="8"/>
        <end position="72"/>
    </location>
</feature>
<dbReference type="FunFam" id="2.70.150.10:FF:000002">
    <property type="entry name" value="Copper-transporting ATPase 1, putative"/>
    <property type="match status" value="1"/>
</dbReference>
<evidence type="ECO:0000256" key="1">
    <source>
        <dbReference type="ARBA" id="ARBA00004127"/>
    </source>
</evidence>
<dbReference type="InterPro" id="IPR023298">
    <property type="entry name" value="ATPase_P-typ_TM_dom_sf"/>
</dbReference>
<evidence type="ECO:0000256" key="3">
    <source>
        <dbReference type="ARBA" id="ARBA00022692"/>
    </source>
</evidence>
<keyword evidence="5 12" id="KW-0547">Nucleotide-binding</keyword>
<reference evidence="15" key="1">
    <citation type="submission" date="2016-09" db="EMBL/GenBank/DDBJ databases">
        <authorList>
            <person name="Varghese N."/>
            <person name="Submissions S."/>
        </authorList>
    </citation>
    <scope>NUCLEOTIDE SEQUENCE [LARGE SCALE GENOMIC DNA]</scope>
    <source>
        <strain evidence="15">ANC 4466</strain>
    </source>
</reference>
<evidence type="ECO:0000259" key="13">
    <source>
        <dbReference type="PROSITE" id="PS50846"/>
    </source>
</evidence>
<keyword evidence="9 12" id="KW-0472">Membrane</keyword>
<organism evidence="14 15">
    <name type="scientific">Acinetobacter puyangensis</name>
    <dbReference type="NCBI Taxonomy" id="1096779"/>
    <lineage>
        <taxon>Bacteria</taxon>
        <taxon>Pseudomonadati</taxon>
        <taxon>Pseudomonadota</taxon>
        <taxon>Gammaproteobacteria</taxon>
        <taxon>Moraxellales</taxon>
        <taxon>Moraxellaceae</taxon>
        <taxon>Acinetobacter</taxon>
    </lineage>
</organism>
<protein>
    <recommendedName>
        <fullName evidence="10">P-type Cu(2+) transporter</fullName>
        <ecNumber evidence="10">7.2.2.9</ecNumber>
    </recommendedName>
</protein>
<dbReference type="FunFam" id="3.30.70.100:FF:000005">
    <property type="entry name" value="Copper-exporting P-type ATPase A"/>
    <property type="match status" value="2"/>
</dbReference>
<dbReference type="SFLD" id="SFLDF00027">
    <property type="entry name" value="p-type_atpase"/>
    <property type="match status" value="1"/>
</dbReference>
<evidence type="ECO:0000256" key="8">
    <source>
        <dbReference type="ARBA" id="ARBA00022989"/>
    </source>
</evidence>
<dbReference type="NCBIfam" id="TIGR01511">
    <property type="entry name" value="ATPase-IB1_Cu"/>
    <property type="match status" value="1"/>
</dbReference>
<evidence type="ECO:0000313" key="14">
    <source>
        <dbReference type="EMBL" id="SNX45931.1"/>
    </source>
</evidence>
<dbReference type="NCBIfam" id="TIGR01494">
    <property type="entry name" value="ATPase_P-type"/>
    <property type="match status" value="1"/>
</dbReference>
<dbReference type="Gene3D" id="2.70.150.10">
    <property type="entry name" value="Calcium-transporting ATPase, cytoplasmic transduction domain A"/>
    <property type="match status" value="1"/>
</dbReference>
<dbReference type="InterPro" id="IPR036412">
    <property type="entry name" value="HAD-like_sf"/>
</dbReference>
<dbReference type="InterPro" id="IPR036163">
    <property type="entry name" value="HMA_dom_sf"/>
</dbReference>
<dbReference type="GO" id="GO:0055070">
    <property type="term" value="P:copper ion homeostasis"/>
    <property type="evidence" value="ECO:0007669"/>
    <property type="project" value="TreeGrafter"/>
</dbReference>
<dbReference type="GO" id="GO:0012505">
    <property type="term" value="C:endomembrane system"/>
    <property type="evidence" value="ECO:0007669"/>
    <property type="project" value="UniProtKB-SubCell"/>
</dbReference>
<dbReference type="InterPro" id="IPR017969">
    <property type="entry name" value="Heavy-metal-associated_CS"/>
</dbReference>
<dbReference type="SUPFAM" id="SSF81653">
    <property type="entry name" value="Calcium ATPase, transduction domain A"/>
    <property type="match status" value="1"/>
</dbReference>
<dbReference type="GO" id="GO:0005886">
    <property type="term" value="C:plasma membrane"/>
    <property type="evidence" value="ECO:0007669"/>
    <property type="project" value="UniProtKB-SubCell"/>
</dbReference>
<dbReference type="GO" id="GO:0005507">
    <property type="term" value="F:copper ion binding"/>
    <property type="evidence" value="ECO:0007669"/>
    <property type="project" value="TreeGrafter"/>
</dbReference>
<dbReference type="GO" id="GO:0016887">
    <property type="term" value="F:ATP hydrolysis activity"/>
    <property type="evidence" value="ECO:0007669"/>
    <property type="project" value="InterPro"/>
</dbReference>
<dbReference type="GO" id="GO:0005524">
    <property type="term" value="F:ATP binding"/>
    <property type="evidence" value="ECO:0007669"/>
    <property type="project" value="UniProtKB-UniRule"/>
</dbReference>
<dbReference type="InterPro" id="IPR006121">
    <property type="entry name" value="HMA_dom"/>
</dbReference>
<dbReference type="EC" id="7.2.2.9" evidence="10"/>
<dbReference type="InterPro" id="IPR027256">
    <property type="entry name" value="P-typ_ATPase_IB"/>
</dbReference>
<keyword evidence="4 12" id="KW-0479">Metal-binding</keyword>
<dbReference type="SFLD" id="SFLDG00002">
    <property type="entry name" value="C1.7:_P-type_atpase_like"/>
    <property type="match status" value="1"/>
</dbReference>
<feature type="transmembrane region" description="Helical" evidence="12">
    <location>
        <begin position="222"/>
        <end position="246"/>
    </location>
</feature>
<feature type="transmembrane region" description="Helical" evidence="12">
    <location>
        <begin position="162"/>
        <end position="185"/>
    </location>
</feature>
<dbReference type="Proteomes" id="UP000219042">
    <property type="component" value="Unassembled WGS sequence"/>
</dbReference>
<dbReference type="GO" id="GO:0043682">
    <property type="term" value="F:P-type divalent copper transporter activity"/>
    <property type="evidence" value="ECO:0007669"/>
    <property type="project" value="UniProtKB-EC"/>
</dbReference>
<dbReference type="RefSeq" id="WP_097079692.1">
    <property type="nucleotide sequence ID" value="NZ_BAABHT010000016.1"/>
</dbReference>
<evidence type="ECO:0000256" key="2">
    <source>
        <dbReference type="ARBA" id="ARBA00006024"/>
    </source>
</evidence>
<keyword evidence="12" id="KW-1003">Cell membrane</keyword>
<dbReference type="PROSITE" id="PS50846">
    <property type="entry name" value="HMA_2"/>
    <property type="match status" value="2"/>
</dbReference>
<evidence type="ECO:0000256" key="4">
    <source>
        <dbReference type="ARBA" id="ARBA00022723"/>
    </source>
</evidence>
<accession>A0A240EBL7</accession>
<dbReference type="Pfam" id="PF00403">
    <property type="entry name" value="HMA"/>
    <property type="match status" value="2"/>
</dbReference>
<name>A0A240EBL7_9GAMM</name>
<comment type="catalytic activity">
    <reaction evidence="11">
        <text>Cu(2+)(in) + ATP + H2O = Cu(2+)(out) + ADP + phosphate + H(+)</text>
        <dbReference type="Rhea" id="RHEA:10376"/>
        <dbReference type="ChEBI" id="CHEBI:15377"/>
        <dbReference type="ChEBI" id="CHEBI:15378"/>
        <dbReference type="ChEBI" id="CHEBI:29036"/>
        <dbReference type="ChEBI" id="CHEBI:30616"/>
        <dbReference type="ChEBI" id="CHEBI:43474"/>
        <dbReference type="ChEBI" id="CHEBI:456216"/>
        <dbReference type="EC" id="7.2.2.9"/>
    </reaction>
</comment>
<keyword evidence="6 12" id="KW-0067">ATP-binding</keyword>
<dbReference type="PANTHER" id="PTHR43520">
    <property type="entry name" value="ATP7, ISOFORM B"/>
    <property type="match status" value="1"/>
</dbReference>
<dbReference type="InterPro" id="IPR008250">
    <property type="entry name" value="ATPase_P-typ_transduc_dom_A_sf"/>
</dbReference>
<dbReference type="EMBL" id="OANT01000007">
    <property type="protein sequence ID" value="SNX45931.1"/>
    <property type="molecule type" value="Genomic_DNA"/>
</dbReference>
<feature type="transmembrane region" description="Helical" evidence="12">
    <location>
        <begin position="432"/>
        <end position="452"/>
    </location>
</feature>
<dbReference type="NCBIfam" id="TIGR01525">
    <property type="entry name" value="ATPase-IB_hvy"/>
    <property type="match status" value="1"/>
</dbReference>
<keyword evidence="3 12" id="KW-0812">Transmembrane</keyword>
<dbReference type="Pfam" id="PF00122">
    <property type="entry name" value="E1-E2_ATPase"/>
    <property type="match status" value="1"/>
</dbReference>
<feature type="domain" description="HMA" evidence="13">
    <location>
        <begin position="74"/>
        <end position="139"/>
    </location>
</feature>
<feature type="transmembrane region" description="Helical" evidence="12">
    <location>
        <begin position="191"/>
        <end position="210"/>
    </location>
</feature>
<gene>
    <name evidence="14" type="ORF">SAMN05421731_10718</name>
</gene>
<dbReference type="InterPro" id="IPR001757">
    <property type="entry name" value="P_typ_ATPase"/>
</dbReference>
<dbReference type="PROSITE" id="PS00154">
    <property type="entry name" value="ATPASE_E1_E2"/>
    <property type="match status" value="1"/>
</dbReference>
<dbReference type="Gene3D" id="3.30.70.100">
    <property type="match status" value="2"/>
</dbReference>
<dbReference type="Gene3D" id="3.40.1110.10">
    <property type="entry name" value="Calcium-transporting ATPase, cytoplasmic domain N"/>
    <property type="match status" value="1"/>
</dbReference>
<comment type="subcellular location">
    <subcellularLocation>
        <location evidence="12">Cell membrane</location>
    </subcellularLocation>
    <subcellularLocation>
        <location evidence="1">Endomembrane system</location>
        <topology evidence="1">Multi-pass membrane protein</topology>
    </subcellularLocation>
</comment>
<feature type="transmembrane region" description="Helical" evidence="12">
    <location>
        <begin position="404"/>
        <end position="426"/>
    </location>
</feature>
<evidence type="ECO:0000256" key="11">
    <source>
        <dbReference type="ARBA" id="ARBA00047424"/>
    </source>
</evidence>
<evidence type="ECO:0000313" key="15">
    <source>
        <dbReference type="Proteomes" id="UP000219042"/>
    </source>
</evidence>